<gene>
    <name evidence="2" type="ORF">CBR_g6592</name>
</gene>
<evidence type="ECO:0000313" key="3">
    <source>
        <dbReference type="Proteomes" id="UP000265515"/>
    </source>
</evidence>
<name>A0A388KK88_CHABU</name>
<dbReference type="EMBL" id="BFEA01000131">
    <property type="protein sequence ID" value="GBG70464.1"/>
    <property type="molecule type" value="Genomic_DNA"/>
</dbReference>
<dbReference type="Proteomes" id="UP000265515">
    <property type="component" value="Unassembled WGS sequence"/>
</dbReference>
<sequence>MVTMTTMAMTVKTTTMAMHKKSKMEKTATTAKAMATTAKTTKTMTTTTTTTTMMATIGGGLWDAECAQKAATCGSSNAHRTWRTRRKAGIVEDGEPAATTTFVPQRRASAERRQEQVKARRRDGETRDGETASVNRASGVQLCIWQGRPHPYKYV</sequence>
<proteinExistence type="predicted"/>
<feature type="compositionally biased region" description="Basic and acidic residues" evidence="1">
    <location>
        <begin position="108"/>
        <end position="130"/>
    </location>
</feature>
<comment type="caution">
    <text evidence="2">The sequence shown here is derived from an EMBL/GenBank/DDBJ whole genome shotgun (WGS) entry which is preliminary data.</text>
</comment>
<reference evidence="2 3" key="1">
    <citation type="journal article" date="2018" name="Cell">
        <title>The Chara Genome: Secondary Complexity and Implications for Plant Terrestrialization.</title>
        <authorList>
            <person name="Nishiyama T."/>
            <person name="Sakayama H."/>
            <person name="Vries J.D."/>
            <person name="Buschmann H."/>
            <person name="Saint-Marcoux D."/>
            <person name="Ullrich K.K."/>
            <person name="Haas F.B."/>
            <person name="Vanderstraeten L."/>
            <person name="Becker D."/>
            <person name="Lang D."/>
            <person name="Vosolsobe S."/>
            <person name="Rombauts S."/>
            <person name="Wilhelmsson P.K.I."/>
            <person name="Janitza P."/>
            <person name="Kern R."/>
            <person name="Heyl A."/>
            <person name="Rumpler F."/>
            <person name="Villalobos L.I.A.C."/>
            <person name="Clay J.M."/>
            <person name="Skokan R."/>
            <person name="Toyoda A."/>
            <person name="Suzuki Y."/>
            <person name="Kagoshima H."/>
            <person name="Schijlen E."/>
            <person name="Tajeshwar N."/>
            <person name="Catarino B."/>
            <person name="Hetherington A.J."/>
            <person name="Saltykova A."/>
            <person name="Bonnot C."/>
            <person name="Breuninger H."/>
            <person name="Symeonidi A."/>
            <person name="Radhakrishnan G.V."/>
            <person name="Van Nieuwerburgh F."/>
            <person name="Deforce D."/>
            <person name="Chang C."/>
            <person name="Karol K.G."/>
            <person name="Hedrich R."/>
            <person name="Ulvskov P."/>
            <person name="Glockner G."/>
            <person name="Delwiche C.F."/>
            <person name="Petrasek J."/>
            <person name="Van de Peer Y."/>
            <person name="Friml J."/>
            <person name="Beilby M."/>
            <person name="Dolan L."/>
            <person name="Kohara Y."/>
            <person name="Sugano S."/>
            <person name="Fujiyama A."/>
            <person name="Delaux P.-M."/>
            <person name="Quint M."/>
            <person name="TheiBen G."/>
            <person name="Hagemann M."/>
            <person name="Harholt J."/>
            <person name="Dunand C."/>
            <person name="Zachgo S."/>
            <person name="Langdale J."/>
            <person name="Maumus F."/>
            <person name="Straeten D.V.D."/>
            <person name="Gould S.B."/>
            <person name="Rensing S.A."/>
        </authorList>
    </citation>
    <scope>NUCLEOTIDE SEQUENCE [LARGE SCALE GENOMIC DNA]</scope>
    <source>
        <strain evidence="2 3">S276</strain>
    </source>
</reference>
<accession>A0A388KK88</accession>
<evidence type="ECO:0000313" key="2">
    <source>
        <dbReference type="EMBL" id="GBG70464.1"/>
    </source>
</evidence>
<protein>
    <submittedName>
        <fullName evidence="2">Uncharacterized protein</fullName>
    </submittedName>
</protein>
<organism evidence="2 3">
    <name type="scientific">Chara braunii</name>
    <name type="common">Braun's stonewort</name>
    <dbReference type="NCBI Taxonomy" id="69332"/>
    <lineage>
        <taxon>Eukaryota</taxon>
        <taxon>Viridiplantae</taxon>
        <taxon>Streptophyta</taxon>
        <taxon>Charophyceae</taxon>
        <taxon>Charales</taxon>
        <taxon>Characeae</taxon>
        <taxon>Chara</taxon>
    </lineage>
</organism>
<feature type="region of interest" description="Disordered" evidence="1">
    <location>
        <begin position="92"/>
        <end position="133"/>
    </location>
</feature>
<keyword evidence="3" id="KW-1185">Reference proteome</keyword>
<dbReference type="Gramene" id="GBG70464">
    <property type="protein sequence ID" value="GBG70464"/>
    <property type="gene ID" value="CBR_g6592"/>
</dbReference>
<dbReference type="AlphaFoldDB" id="A0A388KK88"/>
<evidence type="ECO:0000256" key="1">
    <source>
        <dbReference type="SAM" id="MobiDB-lite"/>
    </source>
</evidence>